<protein>
    <submittedName>
        <fullName evidence="4">TetR/AcrR family transcriptional regulator</fullName>
    </submittedName>
</protein>
<dbReference type="Pfam" id="PF00440">
    <property type="entry name" value="TetR_N"/>
    <property type="match status" value="1"/>
</dbReference>
<dbReference type="Pfam" id="PF17938">
    <property type="entry name" value="TetR_C_29"/>
    <property type="match status" value="1"/>
</dbReference>
<evidence type="ECO:0000313" key="5">
    <source>
        <dbReference type="Proteomes" id="UP000776276"/>
    </source>
</evidence>
<proteinExistence type="predicted"/>
<evidence type="ECO:0000259" key="3">
    <source>
        <dbReference type="PROSITE" id="PS50977"/>
    </source>
</evidence>
<evidence type="ECO:0000313" key="4">
    <source>
        <dbReference type="EMBL" id="MBU3077644.1"/>
    </source>
</evidence>
<dbReference type="InterPro" id="IPR041474">
    <property type="entry name" value="NicS_C"/>
</dbReference>
<dbReference type="RefSeq" id="WP_216322439.1">
    <property type="nucleotide sequence ID" value="NZ_JAHKRT010000003.1"/>
</dbReference>
<dbReference type="InterPro" id="IPR050109">
    <property type="entry name" value="HTH-type_TetR-like_transc_reg"/>
</dbReference>
<organism evidence="4 5">
    <name type="scientific">Sphingomonas quercus</name>
    <dbReference type="NCBI Taxonomy" id="2842451"/>
    <lineage>
        <taxon>Bacteria</taxon>
        <taxon>Pseudomonadati</taxon>
        <taxon>Pseudomonadota</taxon>
        <taxon>Alphaproteobacteria</taxon>
        <taxon>Sphingomonadales</taxon>
        <taxon>Sphingomonadaceae</taxon>
        <taxon>Sphingomonas</taxon>
    </lineage>
</organism>
<evidence type="ECO:0000256" key="2">
    <source>
        <dbReference type="PROSITE-ProRule" id="PRU00335"/>
    </source>
</evidence>
<reference evidence="4 5" key="1">
    <citation type="submission" date="2021-06" db="EMBL/GenBank/DDBJ databases">
        <title>Sphingomonas sp. XMGL2, whole genome shotgun sequencing project.</title>
        <authorList>
            <person name="Zhao G."/>
            <person name="Shen L."/>
        </authorList>
    </citation>
    <scope>NUCLEOTIDE SEQUENCE [LARGE SCALE GENOMIC DNA]</scope>
    <source>
        <strain evidence="4 5">XMGL2</strain>
    </source>
</reference>
<name>A0ABS6BHI6_9SPHN</name>
<sequence length="195" mass="22417">MGPDALVEAARQVLMKTDPALVTRQAVAAHAGVAPRLVRYYFGNMRQLLGEVVSGVLRQVRTDMAAKREDSPTDRIRFRVERTFRLFNENRGHHKLVSAMFYGDEEESPERTEWVKLLNDTVADIQNIVDEGVRSGELRPIEPRFLHMMIVSICEFWSSNEPIIGIIFKDDSDRPDLERRYVEFATDIILNGVKR</sequence>
<evidence type="ECO:0000256" key="1">
    <source>
        <dbReference type="ARBA" id="ARBA00023125"/>
    </source>
</evidence>
<comment type="caution">
    <text evidence="4">The sequence shown here is derived from an EMBL/GenBank/DDBJ whole genome shotgun (WGS) entry which is preliminary data.</text>
</comment>
<feature type="domain" description="HTH tetR-type" evidence="3">
    <location>
        <begin position="1"/>
        <end position="60"/>
    </location>
</feature>
<dbReference type="PROSITE" id="PS50977">
    <property type="entry name" value="HTH_TETR_2"/>
    <property type="match status" value="1"/>
</dbReference>
<dbReference type="EMBL" id="JAHKRT010000003">
    <property type="protein sequence ID" value="MBU3077644.1"/>
    <property type="molecule type" value="Genomic_DNA"/>
</dbReference>
<feature type="DNA-binding region" description="H-T-H motif" evidence="2">
    <location>
        <begin position="23"/>
        <end position="42"/>
    </location>
</feature>
<dbReference type="Proteomes" id="UP000776276">
    <property type="component" value="Unassembled WGS sequence"/>
</dbReference>
<dbReference type="PANTHER" id="PTHR30328">
    <property type="entry name" value="TRANSCRIPTIONAL REPRESSOR"/>
    <property type="match status" value="1"/>
</dbReference>
<accession>A0ABS6BHI6</accession>
<keyword evidence="1 2" id="KW-0238">DNA-binding</keyword>
<dbReference type="PANTHER" id="PTHR30328:SF54">
    <property type="entry name" value="HTH-TYPE TRANSCRIPTIONAL REPRESSOR SCO4008"/>
    <property type="match status" value="1"/>
</dbReference>
<gene>
    <name evidence="4" type="ORF">KOF26_07155</name>
</gene>
<keyword evidence="5" id="KW-1185">Reference proteome</keyword>
<dbReference type="InterPro" id="IPR001647">
    <property type="entry name" value="HTH_TetR"/>
</dbReference>